<evidence type="ECO:0000313" key="1">
    <source>
        <dbReference type="EMBL" id="PSR55496.1"/>
    </source>
</evidence>
<accession>A0A2T2YJ12</accession>
<reference evidence="1 2" key="1">
    <citation type="submission" date="2018-03" db="EMBL/GenBank/DDBJ databases">
        <title>Adhaeribacter sp. HMF7605 Genome sequencing and assembly.</title>
        <authorList>
            <person name="Kang H."/>
            <person name="Kang J."/>
            <person name="Cha I."/>
            <person name="Kim H."/>
            <person name="Joh K."/>
        </authorList>
    </citation>
    <scope>NUCLEOTIDE SEQUENCE [LARGE SCALE GENOMIC DNA]</scope>
    <source>
        <strain evidence="1 2">HMF7605</strain>
    </source>
</reference>
<comment type="caution">
    <text evidence="1">The sequence shown here is derived from an EMBL/GenBank/DDBJ whole genome shotgun (WGS) entry which is preliminary data.</text>
</comment>
<dbReference type="Proteomes" id="UP000240357">
    <property type="component" value="Unassembled WGS sequence"/>
</dbReference>
<protein>
    <submittedName>
        <fullName evidence="1">Uncharacterized protein</fullName>
    </submittedName>
</protein>
<proteinExistence type="predicted"/>
<sequence>MYAVAYFPFKFQYYFLNETRIKNFFSEKMQMQLFFASRKVAPVNCFFLTNSKNGSLKDTF</sequence>
<keyword evidence="2" id="KW-1185">Reference proteome</keyword>
<gene>
    <name evidence="1" type="ORF">AHMF7605_19280</name>
</gene>
<name>A0A2T2YJ12_9BACT</name>
<evidence type="ECO:0000313" key="2">
    <source>
        <dbReference type="Proteomes" id="UP000240357"/>
    </source>
</evidence>
<dbReference type="EMBL" id="PYFT01000001">
    <property type="protein sequence ID" value="PSR55496.1"/>
    <property type="molecule type" value="Genomic_DNA"/>
</dbReference>
<dbReference type="AlphaFoldDB" id="A0A2T2YJ12"/>
<organism evidence="1 2">
    <name type="scientific">Adhaeribacter arboris</name>
    <dbReference type="NCBI Taxonomy" id="2072846"/>
    <lineage>
        <taxon>Bacteria</taxon>
        <taxon>Pseudomonadati</taxon>
        <taxon>Bacteroidota</taxon>
        <taxon>Cytophagia</taxon>
        <taxon>Cytophagales</taxon>
        <taxon>Hymenobacteraceae</taxon>
        <taxon>Adhaeribacter</taxon>
    </lineage>
</organism>